<dbReference type="RefSeq" id="WP_261961514.1">
    <property type="nucleotide sequence ID" value="NZ_BAAAXA010000001.1"/>
</dbReference>
<proteinExistence type="predicted"/>
<keyword evidence="1" id="KW-0472">Membrane</keyword>
<keyword evidence="1" id="KW-0812">Transmembrane</keyword>
<evidence type="ECO:0000313" key="3">
    <source>
        <dbReference type="Proteomes" id="UP001143480"/>
    </source>
</evidence>
<feature type="transmembrane region" description="Helical" evidence="1">
    <location>
        <begin position="115"/>
        <end position="133"/>
    </location>
</feature>
<feature type="transmembrane region" description="Helical" evidence="1">
    <location>
        <begin position="145"/>
        <end position="166"/>
    </location>
</feature>
<evidence type="ECO:0008006" key="4">
    <source>
        <dbReference type="Google" id="ProtNLM"/>
    </source>
</evidence>
<dbReference type="Proteomes" id="UP001143480">
    <property type="component" value="Unassembled WGS sequence"/>
</dbReference>
<dbReference type="AlphaFoldDB" id="A0A9W6KE40"/>
<dbReference type="EMBL" id="BSFP01000004">
    <property type="protein sequence ID" value="GLK99612.1"/>
    <property type="molecule type" value="Genomic_DNA"/>
</dbReference>
<sequence length="461" mass="49818">MTMLTSHPSAEPALGAPPFARRRVHRLNAWPITGILLLYPLWWALGLGVLIFFLAAVPMLWSLIRHRAAGHVVKLPPAFMLWLLFLAVVGFGLFTLGADPAGTVPGTWHSRFVSYAFRLGGYAALTVLLVYAGNLERRALTQERLVRLLGWLFVVTVAGGVLGMLAPRFEFTAPFELLLPKHVRNDGFVQSMMHPTAAQIMNLLGGETPRPGAPWGYTNTWGNNVCLLVGWLAVAGFWLARTRRTKIFAAATLLVSVVPIVYSLNRGLWIGLGVMAFYVAVRLALKGRLAALGLIAVVAVGLAVALAVTPLGDVVNARVDNGKSNGVRMYTTVKAVTGMQESPLIGFGSTRSTIGGRNSIAVGESADCERCGNFTIGGNGQLWQLLYAHGLLGTLSYLGFFVAGLWRFRRDTSPIGLAGGAALVSSFAAMLWYNSLVTPLALTFLAYAVLWRNQQRGFSQP</sequence>
<comment type="caution">
    <text evidence="2">The sequence shown here is derived from an EMBL/GenBank/DDBJ whole genome shotgun (WGS) entry which is preliminary data.</text>
</comment>
<feature type="transmembrane region" description="Helical" evidence="1">
    <location>
        <begin position="75"/>
        <end position="95"/>
    </location>
</feature>
<evidence type="ECO:0000256" key="1">
    <source>
        <dbReference type="SAM" id="Phobius"/>
    </source>
</evidence>
<evidence type="ECO:0000313" key="2">
    <source>
        <dbReference type="EMBL" id="GLK99612.1"/>
    </source>
</evidence>
<keyword evidence="3" id="KW-1185">Reference proteome</keyword>
<feature type="transmembrane region" description="Helical" evidence="1">
    <location>
        <begin position="386"/>
        <end position="408"/>
    </location>
</feature>
<accession>A0A9W6KE40</accession>
<feature type="transmembrane region" description="Helical" evidence="1">
    <location>
        <begin position="221"/>
        <end position="240"/>
    </location>
</feature>
<reference evidence="2" key="1">
    <citation type="journal article" date="2014" name="Int. J. Syst. Evol. Microbiol.">
        <title>Complete genome sequence of Corynebacterium casei LMG S-19264T (=DSM 44701T), isolated from a smear-ripened cheese.</title>
        <authorList>
            <consortium name="US DOE Joint Genome Institute (JGI-PGF)"/>
            <person name="Walter F."/>
            <person name="Albersmeier A."/>
            <person name="Kalinowski J."/>
            <person name="Ruckert C."/>
        </authorList>
    </citation>
    <scope>NUCLEOTIDE SEQUENCE</scope>
    <source>
        <strain evidence="2">VKM Ac-1321</strain>
    </source>
</reference>
<gene>
    <name evidence="2" type="ORF">GCM10017581_013530</name>
</gene>
<name>A0A9W6KE40_9ACTN</name>
<feature type="transmembrane region" description="Helical" evidence="1">
    <location>
        <begin position="247"/>
        <end position="262"/>
    </location>
</feature>
<keyword evidence="1" id="KW-1133">Transmembrane helix</keyword>
<feature type="transmembrane region" description="Helical" evidence="1">
    <location>
        <begin position="41"/>
        <end position="63"/>
    </location>
</feature>
<organism evidence="2 3">
    <name type="scientific">Dactylosporangium matsuzakiense</name>
    <dbReference type="NCBI Taxonomy" id="53360"/>
    <lineage>
        <taxon>Bacteria</taxon>
        <taxon>Bacillati</taxon>
        <taxon>Actinomycetota</taxon>
        <taxon>Actinomycetes</taxon>
        <taxon>Micromonosporales</taxon>
        <taxon>Micromonosporaceae</taxon>
        <taxon>Dactylosporangium</taxon>
    </lineage>
</organism>
<feature type="transmembrane region" description="Helical" evidence="1">
    <location>
        <begin position="292"/>
        <end position="312"/>
    </location>
</feature>
<protein>
    <recommendedName>
        <fullName evidence="4">O-antigen ligase-like membrane protein</fullName>
    </recommendedName>
</protein>
<reference evidence="2" key="2">
    <citation type="submission" date="2023-01" db="EMBL/GenBank/DDBJ databases">
        <authorList>
            <person name="Sun Q."/>
            <person name="Evtushenko L."/>
        </authorList>
    </citation>
    <scope>NUCLEOTIDE SEQUENCE</scope>
    <source>
        <strain evidence="2">VKM Ac-1321</strain>
    </source>
</reference>